<dbReference type="EMBL" id="DRXE01000259">
    <property type="protein sequence ID" value="HHM68471.1"/>
    <property type="molecule type" value="Genomic_DNA"/>
</dbReference>
<evidence type="ECO:0000313" key="10">
    <source>
        <dbReference type="EMBL" id="HHM68471.1"/>
    </source>
</evidence>
<comment type="caution">
    <text evidence="10">The sequence shown here is derived from an EMBL/GenBank/DDBJ whole genome shotgun (WGS) entry which is preliminary data.</text>
</comment>
<sequence>MVPRALALGLTEWAKLLLGIPLGLVTPGAAGTPLALLGRGLGEPIVTFAVLLTSTASLARPPYSLLLLALFLPLPGKSEGTLKALAIQGGLTPQQKTTLADPEQYYSGLTPINLAQDRLVIWPETSTHEPPTSFPLWLGGAAQEGKNGVFLVSRGSIQSRGKAIGIPGVERLPRFLETFRNRVYAQNGILLPENFEPIGGRLEPLGIYGALICYEASLPWASARLAQKGARILVEVSNESMFDEGMGRGIMTARRQKESQLRSAATGLWTLKVSENGPSHAVDPWGRLVKTTHKGKGAFLLPYDLGQPSPSVYWWPWSYALVLLSALSGLLYWRGYIRG</sequence>
<accession>A0A7C5VIP2</accession>
<evidence type="ECO:0000256" key="5">
    <source>
        <dbReference type="ARBA" id="ARBA00022989"/>
    </source>
</evidence>
<keyword evidence="2" id="KW-1003">Cell membrane</keyword>
<evidence type="ECO:0000256" key="3">
    <source>
        <dbReference type="ARBA" id="ARBA00022679"/>
    </source>
</evidence>
<dbReference type="AlphaFoldDB" id="A0A7C5VIP2"/>
<dbReference type="InterPro" id="IPR036526">
    <property type="entry name" value="C-N_Hydrolase_sf"/>
</dbReference>
<dbReference type="Gene3D" id="3.60.110.10">
    <property type="entry name" value="Carbon-nitrogen hydrolase"/>
    <property type="match status" value="1"/>
</dbReference>
<evidence type="ECO:0000256" key="7">
    <source>
        <dbReference type="ARBA" id="ARBA00023315"/>
    </source>
</evidence>
<dbReference type="InterPro" id="IPR003010">
    <property type="entry name" value="C-N_Hydrolase"/>
</dbReference>
<reference evidence="10" key="1">
    <citation type="journal article" date="2020" name="mSystems">
        <title>Genome- and Community-Level Interaction Insights into Carbon Utilization and Element Cycling Functions of Hydrothermarchaeota in Hydrothermal Sediment.</title>
        <authorList>
            <person name="Zhou Z."/>
            <person name="Liu Y."/>
            <person name="Xu W."/>
            <person name="Pan J."/>
            <person name="Luo Z.H."/>
            <person name="Li M."/>
        </authorList>
    </citation>
    <scope>NUCLEOTIDE SEQUENCE [LARGE SCALE GENOMIC DNA]</scope>
    <source>
        <strain evidence="10">SpSt-1071</strain>
    </source>
</reference>
<keyword evidence="5 8" id="KW-1133">Transmembrane helix</keyword>
<feature type="domain" description="CN hydrolase" evidence="9">
    <location>
        <begin position="87"/>
        <end position="305"/>
    </location>
</feature>
<organism evidence="10">
    <name type="scientific">Thermus caliditerrae</name>
    <dbReference type="NCBI Taxonomy" id="1330700"/>
    <lineage>
        <taxon>Bacteria</taxon>
        <taxon>Thermotogati</taxon>
        <taxon>Deinococcota</taxon>
        <taxon>Deinococci</taxon>
        <taxon>Thermales</taxon>
        <taxon>Thermaceae</taxon>
        <taxon>Thermus</taxon>
    </lineage>
</organism>
<dbReference type="GO" id="GO:0005886">
    <property type="term" value="C:plasma membrane"/>
    <property type="evidence" value="ECO:0007669"/>
    <property type="project" value="UniProtKB-SubCell"/>
</dbReference>
<dbReference type="GO" id="GO:0042158">
    <property type="term" value="P:lipoprotein biosynthetic process"/>
    <property type="evidence" value="ECO:0007669"/>
    <property type="project" value="InterPro"/>
</dbReference>
<feature type="transmembrane region" description="Helical" evidence="8">
    <location>
        <begin position="314"/>
        <end position="333"/>
    </location>
</feature>
<proteinExistence type="predicted"/>
<comment type="subcellular location">
    <subcellularLocation>
        <location evidence="1">Cell membrane</location>
        <topology evidence="1">Multi-pass membrane protein</topology>
    </subcellularLocation>
</comment>
<dbReference type="SUPFAM" id="SSF56317">
    <property type="entry name" value="Carbon-nitrogen hydrolase"/>
    <property type="match status" value="1"/>
</dbReference>
<keyword evidence="6 8" id="KW-0472">Membrane</keyword>
<evidence type="ECO:0000256" key="6">
    <source>
        <dbReference type="ARBA" id="ARBA00023136"/>
    </source>
</evidence>
<dbReference type="PANTHER" id="PTHR38686:SF1">
    <property type="entry name" value="APOLIPOPROTEIN N-ACYLTRANSFERASE"/>
    <property type="match status" value="1"/>
</dbReference>
<evidence type="ECO:0000259" key="9">
    <source>
        <dbReference type="PROSITE" id="PS50263"/>
    </source>
</evidence>
<evidence type="ECO:0000256" key="4">
    <source>
        <dbReference type="ARBA" id="ARBA00022692"/>
    </source>
</evidence>
<keyword evidence="3" id="KW-0808">Transferase</keyword>
<dbReference type="GO" id="GO:0016410">
    <property type="term" value="F:N-acyltransferase activity"/>
    <property type="evidence" value="ECO:0007669"/>
    <property type="project" value="InterPro"/>
</dbReference>
<protein>
    <recommendedName>
        <fullName evidence="9">CN hydrolase domain-containing protein</fullName>
    </recommendedName>
</protein>
<dbReference type="Pfam" id="PF00795">
    <property type="entry name" value="CN_hydrolase"/>
    <property type="match status" value="1"/>
</dbReference>
<evidence type="ECO:0000256" key="2">
    <source>
        <dbReference type="ARBA" id="ARBA00022475"/>
    </source>
</evidence>
<keyword evidence="4 8" id="KW-0812">Transmembrane</keyword>
<dbReference type="InterPro" id="IPR004563">
    <property type="entry name" value="Apolipo_AcylTrfase"/>
</dbReference>
<evidence type="ECO:0000256" key="8">
    <source>
        <dbReference type="SAM" id="Phobius"/>
    </source>
</evidence>
<keyword evidence="7" id="KW-0012">Acyltransferase</keyword>
<name>A0A7C5VIP2_9DEIN</name>
<evidence type="ECO:0000256" key="1">
    <source>
        <dbReference type="ARBA" id="ARBA00004651"/>
    </source>
</evidence>
<dbReference type="PROSITE" id="PS50263">
    <property type="entry name" value="CN_HYDROLASE"/>
    <property type="match status" value="1"/>
</dbReference>
<dbReference type="PANTHER" id="PTHR38686">
    <property type="entry name" value="APOLIPOPROTEIN N-ACYLTRANSFERASE"/>
    <property type="match status" value="1"/>
</dbReference>
<gene>
    <name evidence="10" type="ORF">ENM28_07200</name>
</gene>